<gene>
    <name evidence="1" type="ORF">AA0535_0628</name>
</gene>
<dbReference type="EMBL" id="BAPV01000004">
    <property type="protein sequence ID" value="GBQ84922.1"/>
    <property type="molecule type" value="Genomic_DNA"/>
</dbReference>
<proteinExistence type="predicted"/>
<reference evidence="1" key="1">
    <citation type="submission" date="2013-04" db="EMBL/GenBank/DDBJ databases">
        <title>The genome sequencing project of 58 acetic acid bacteria.</title>
        <authorList>
            <person name="Okamoto-Kainuma A."/>
            <person name="Ishikawa M."/>
            <person name="Umino S."/>
            <person name="Koizumi Y."/>
            <person name="Shiwa Y."/>
            <person name="Yoshikawa H."/>
            <person name="Matsutani M."/>
            <person name="Matsushita K."/>
        </authorList>
    </citation>
    <scope>NUCLEOTIDE SEQUENCE</scope>
    <source>
        <strain evidence="1">NRIC 0535</strain>
    </source>
</reference>
<sequence>MPDWPKLPCRTERLELYYPEAGKGVGRGFSKGVASKPHFFPVREGGYALEIGTGAPAARLR</sequence>
<evidence type="ECO:0000313" key="2">
    <source>
        <dbReference type="Proteomes" id="UP001062776"/>
    </source>
</evidence>
<organism evidence="1 2">
    <name type="scientific">Asaia krungthepensis NRIC 0535</name>
    <dbReference type="NCBI Taxonomy" id="1307925"/>
    <lineage>
        <taxon>Bacteria</taxon>
        <taxon>Pseudomonadati</taxon>
        <taxon>Pseudomonadota</taxon>
        <taxon>Alphaproteobacteria</taxon>
        <taxon>Acetobacterales</taxon>
        <taxon>Acetobacteraceae</taxon>
        <taxon>Asaia</taxon>
    </lineage>
</organism>
<evidence type="ECO:0008006" key="3">
    <source>
        <dbReference type="Google" id="ProtNLM"/>
    </source>
</evidence>
<name>A0ABQ0PYR4_9PROT</name>
<comment type="caution">
    <text evidence="1">The sequence shown here is derived from an EMBL/GenBank/DDBJ whole genome shotgun (WGS) entry which is preliminary data.</text>
</comment>
<dbReference type="Proteomes" id="UP001062776">
    <property type="component" value="Unassembled WGS sequence"/>
</dbReference>
<keyword evidence="2" id="KW-1185">Reference proteome</keyword>
<evidence type="ECO:0000313" key="1">
    <source>
        <dbReference type="EMBL" id="GBQ84922.1"/>
    </source>
</evidence>
<protein>
    <recommendedName>
        <fullName evidence="3">Methyltransferase</fullName>
    </recommendedName>
</protein>
<accession>A0ABQ0PYR4</accession>